<evidence type="ECO:0000259" key="1">
    <source>
        <dbReference type="Pfam" id="PF08241"/>
    </source>
</evidence>
<dbReference type="SUPFAM" id="SSF53335">
    <property type="entry name" value="S-adenosyl-L-methionine-dependent methyltransferases"/>
    <property type="match status" value="1"/>
</dbReference>
<proteinExistence type="predicted"/>
<keyword evidence="2" id="KW-0489">Methyltransferase</keyword>
<sequence length="238" mass="26461">MDTEKLTQYNREFFDKAAESLIFETPWIRDLVNHIIDFIRENKEWIGVFKDPNCPEQGLKMLDYACGDGAASKALISSFSVFRGIDISSGMVSQYNATGQSQGFSPQTWYAVQGNLLEDSEALKDPDLQDFDLVVISMALHHVPPQEMVHKLAGCLRPGGTLLVIDFVKFEVSGGDLPAVHTMTRHGFTKQEVLDLFAGAKLQDEGHILHPEMTTVPDMMGGKQRLFLARARTALGSK</sequence>
<dbReference type="GO" id="GO:0008757">
    <property type="term" value="F:S-adenosylmethionine-dependent methyltransferase activity"/>
    <property type="evidence" value="ECO:0007669"/>
    <property type="project" value="InterPro"/>
</dbReference>
<dbReference type="CDD" id="cd02440">
    <property type="entry name" value="AdoMet_MTases"/>
    <property type="match status" value="1"/>
</dbReference>
<accession>A0A1Y2DTL9</accession>
<dbReference type="InterPro" id="IPR013216">
    <property type="entry name" value="Methyltransf_11"/>
</dbReference>
<comment type="caution">
    <text evidence="2">The sequence shown here is derived from an EMBL/GenBank/DDBJ whole genome shotgun (WGS) entry which is preliminary data.</text>
</comment>
<keyword evidence="3" id="KW-1185">Reference proteome</keyword>
<dbReference type="Proteomes" id="UP000193689">
    <property type="component" value="Unassembled WGS sequence"/>
</dbReference>
<dbReference type="GO" id="GO:0032259">
    <property type="term" value="P:methylation"/>
    <property type="evidence" value="ECO:0007669"/>
    <property type="project" value="UniProtKB-KW"/>
</dbReference>
<dbReference type="OrthoDB" id="3647at2759"/>
<evidence type="ECO:0000313" key="3">
    <source>
        <dbReference type="Proteomes" id="UP000193689"/>
    </source>
</evidence>
<dbReference type="GeneID" id="63773849"/>
<dbReference type="InterPro" id="IPR029063">
    <property type="entry name" value="SAM-dependent_MTases_sf"/>
</dbReference>
<gene>
    <name evidence="2" type="ORF">BCR38DRAFT_395668</name>
</gene>
<dbReference type="PANTHER" id="PTHR43861">
    <property type="entry name" value="TRANS-ACONITATE 2-METHYLTRANSFERASE-RELATED"/>
    <property type="match status" value="1"/>
</dbReference>
<dbReference type="Pfam" id="PF08241">
    <property type="entry name" value="Methyltransf_11"/>
    <property type="match status" value="1"/>
</dbReference>
<name>A0A1Y2DTL9_9PEZI</name>
<keyword evidence="2" id="KW-0808">Transferase</keyword>
<dbReference type="RefSeq" id="XP_040714436.1">
    <property type="nucleotide sequence ID" value="XM_040857637.1"/>
</dbReference>
<dbReference type="AlphaFoldDB" id="A0A1Y2DTL9"/>
<evidence type="ECO:0000313" key="2">
    <source>
        <dbReference type="EMBL" id="ORY62600.1"/>
    </source>
</evidence>
<dbReference type="InParanoid" id="A0A1Y2DTL9"/>
<dbReference type="EMBL" id="MCFJ01000009">
    <property type="protein sequence ID" value="ORY62600.1"/>
    <property type="molecule type" value="Genomic_DNA"/>
</dbReference>
<dbReference type="STRING" id="1141098.A0A1Y2DTL9"/>
<dbReference type="Gene3D" id="3.40.50.150">
    <property type="entry name" value="Vaccinia Virus protein VP39"/>
    <property type="match status" value="1"/>
</dbReference>
<feature type="domain" description="Methyltransferase type 11" evidence="1">
    <location>
        <begin position="62"/>
        <end position="163"/>
    </location>
</feature>
<protein>
    <submittedName>
        <fullName evidence="2">S-adenosyl-L-methionine-dependent methyltransferase</fullName>
    </submittedName>
</protein>
<organism evidence="2 3">
    <name type="scientific">Pseudomassariella vexata</name>
    <dbReference type="NCBI Taxonomy" id="1141098"/>
    <lineage>
        <taxon>Eukaryota</taxon>
        <taxon>Fungi</taxon>
        <taxon>Dikarya</taxon>
        <taxon>Ascomycota</taxon>
        <taxon>Pezizomycotina</taxon>
        <taxon>Sordariomycetes</taxon>
        <taxon>Xylariomycetidae</taxon>
        <taxon>Amphisphaeriales</taxon>
        <taxon>Pseudomassariaceae</taxon>
        <taxon>Pseudomassariella</taxon>
    </lineage>
</organism>
<reference evidence="2 3" key="1">
    <citation type="submission" date="2016-07" db="EMBL/GenBank/DDBJ databases">
        <title>Pervasive Adenine N6-methylation of Active Genes in Fungi.</title>
        <authorList>
            <consortium name="DOE Joint Genome Institute"/>
            <person name="Mondo S.J."/>
            <person name="Dannebaum R.O."/>
            <person name="Kuo R.C."/>
            <person name="Labutti K."/>
            <person name="Haridas S."/>
            <person name="Kuo A."/>
            <person name="Salamov A."/>
            <person name="Ahrendt S.R."/>
            <person name="Lipzen A."/>
            <person name="Sullivan W."/>
            <person name="Andreopoulos W.B."/>
            <person name="Clum A."/>
            <person name="Lindquist E."/>
            <person name="Daum C."/>
            <person name="Ramamoorthy G.K."/>
            <person name="Gryganskyi A."/>
            <person name="Culley D."/>
            <person name="Magnuson J.K."/>
            <person name="James T.Y."/>
            <person name="O'Malley M.A."/>
            <person name="Stajich J.E."/>
            <person name="Spatafora J.W."/>
            <person name="Visel A."/>
            <person name="Grigoriev I.V."/>
        </authorList>
    </citation>
    <scope>NUCLEOTIDE SEQUENCE [LARGE SCALE GENOMIC DNA]</scope>
    <source>
        <strain evidence="2 3">CBS 129021</strain>
    </source>
</reference>